<evidence type="ECO:0000256" key="1">
    <source>
        <dbReference type="SAM" id="MobiDB-lite"/>
    </source>
</evidence>
<comment type="caution">
    <text evidence="2">The sequence shown here is derived from an EMBL/GenBank/DDBJ whole genome shotgun (WGS) entry which is preliminary data.</text>
</comment>
<dbReference type="InterPro" id="IPR040256">
    <property type="entry name" value="At4g02000-like"/>
</dbReference>
<organism evidence="2 3">
    <name type="scientific">Solanum tuberosum</name>
    <name type="common">Potato</name>
    <dbReference type="NCBI Taxonomy" id="4113"/>
    <lineage>
        <taxon>Eukaryota</taxon>
        <taxon>Viridiplantae</taxon>
        <taxon>Streptophyta</taxon>
        <taxon>Embryophyta</taxon>
        <taxon>Tracheophyta</taxon>
        <taxon>Spermatophyta</taxon>
        <taxon>Magnoliopsida</taxon>
        <taxon>eudicotyledons</taxon>
        <taxon>Gunneridae</taxon>
        <taxon>Pentapetalae</taxon>
        <taxon>asterids</taxon>
        <taxon>lamiids</taxon>
        <taxon>Solanales</taxon>
        <taxon>Solanaceae</taxon>
        <taxon>Solanoideae</taxon>
        <taxon>Solaneae</taxon>
        <taxon>Solanum</taxon>
    </lineage>
</organism>
<reference evidence="2 3" key="1">
    <citation type="journal article" date="2021" name="bioRxiv">
        <title>Chromosome-scale and haplotype-resolved genome assembly of a tetraploid potato cultivar.</title>
        <authorList>
            <person name="Sun H."/>
            <person name="Jiao W.-B."/>
            <person name="Krause K."/>
            <person name="Campoy J.A."/>
            <person name="Goel M."/>
            <person name="Folz-Donahue K."/>
            <person name="Kukat C."/>
            <person name="Huettel B."/>
            <person name="Schneeberger K."/>
        </authorList>
    </citation>
    <scope>NUCLEOTIDE SEQUENCE [LARGE SCALE GENOMIC DNA]</scope>
    <source>
        <strain evidence="2">SolTubOtavaFocal</strain>
        <tissue evidence="2">Leaves</tissue>
    </source>
</reference>
<gene>
    <name evidence="2" type="ORF">KY290_024486</name>
</gene>
<proteinExistence type="predicted"/>
<dbReference type="PANTHER" id="PTHR31286">
    <property type="entry name" value="GLYCINE-RICH CELL WALL STRUCTURAL PROTEIN 1.8-LIKE"/>
    <property type="match status" value="1"/>
</dbReference>
<evidence type="ECO:0000313" key="3">
    <source>
        <dbReference type="Proteomes" id="UP000826656"/>
    </source>
</evidence>
<protein>
    <submittedName>
        <fullName evidence="2">Uncharacterized protein</fullName>
    </submittedName>
</protein>
<feature type="region of interest" description="Disordered" evidence="1">
    <location>
        <begin position="299"/>
        <end position="333"/>
    </location>
</feature>
<name>A0ABQ7UQS7_SOLTU</name>
<accession>A0ABQ7UQS7</accession>
<dbReference type="EMBL" id="JAIVGD010000018">
    <property type="protein sequence ID" value="KAH0754216.1"/>
    <property type="molecule type" value="Genomic_DNA"/>
</dbReference>
<dbReference type="Proteomes" id="UP000826656">
    <property type="component" value="Unassembled WGS sequence"/>
</dbReference>
<sequence>MATKNQTRPSCARVKIEVDLIAKLPQRVRINDEDDITGEVKSKWIKVQYDYMPKYCKEYCLQGHDEHNCWTIHPELYKAKREDGQQREGNEDLQNMIGTAADQRKMLTSGKVVGNKQNRQEWMVKRRNKYKRDKYGRIEGKVNYQDENTFEALREDQDIMENMTDNKEGKSTKEWVENTFEHKEKEDMLKVHEILNKGKRDNTETKQCDTEDVQNIQGEKEAMTEQNEGAKYETDKEGALVIAKINDEEVIPLAMQMDNDGGGMDQNINDIEKEDLSQNIRQMTIEGDLSPKQIGKLSNMHTKQRKHNEEEITKAQASSRQSKRTIVKNSKYQ</sequence>
<keyword evidence="3" id="KW-1185">Reference proteome</keyword>
<dbReference type="PANTHER" id="PTHR31286:SF179">
    <property type="entry name" value="RNASE H TYPE-1 DOMAIN-CONTAINING PROTEIN"/>
    <property type="match status" value="1"/>
</dbReference>
<evidence type="ECO:0000313" key="2">
    <source>
        <dbReference type="EMBL" id="KAH0754216.1"/>
    </source>
</evidence>